<dbReference type="Pfam" id="PF01453">
    <property type="entry name" value="B_lectin"/>
    <property type="match status" value="1"/>
</dbReference>
<evidence type="ECO:0000259" key="9">
    <source>
        <dbReference type="PROSITE" id="PS50011"/>
    </source>
</evidence>
<evidence type="ECO:0000256" key="4">
    <source>
        <dbReference type="ARBA" id="ARBA00022989"/>
    </source>
</evidence>
<evidence type="ECO:0008006" key="14">
    <source>
        <dbReference type="Google" id="ProtNLM"/>
    </source>
</evidence>
<dbReference type="SUPFAM" id="SSF56112">
    <property type="entry name" value="Protein kinase-like (PK-like)"/>
    <property type="match status" value="2"/>
</dbReference>
<dbReference type="Pfam" id="PF11883">
    <property type="entry name" value="DUF3403"/>
    <property type="match status" value="1"/>
</dbReference>
<dbReference type="PROSITE" id="PS50948">
    <property type="entry name" value="PAN"/>
    <property type="match status" value="1"/>
</dbReference>
<dbReference type="Gene3D" id="3.30.200.20">
    <property type="entry name" value="Phosphorylase Kinase, domain 1"/>
    <property type="match status" value="1"/>
</dbReference>
<evidence type="ECO:0000256" key="3">
    <source>
        <dbReference type="ARBA" id="ARBA00022729"/>
    </source>
</evidence>
<proteinExistence type="predicted"/>
<reference evidence="12 13" key="1">
    <citation type="journal article" date="2021" name="Comput. Struct. Biotechnol. J.">
        <title>De novo genome assembly of the potent medicinal plant Rehmannia glutinosa using nanopore technology.</title>
        <authorList>
            <person name="Ma L."/>
            <person name="Dong C."/>
            <person name="Song C."/>
            <person name="Wang X."/>
            <person name="Zheng X."/>
            <person name="Niu Y."/>
            <person name="Chen S."/>
            <person name="Feng W."/>
        </authorList>
    </citation>
    <scope>NUCLEOTIDE SEQUENCE [LARGE SCALE GENOMIC DNA]</scope>
    <source>
        <strain evidence="12">DH-2019</strain>
    </source>
</reference>
<dbReference type="Pfam" id="PF07714">
    <property type="entry name" value="PK_Tyr_Ser-Thr"/>
    <property type="match status" value="2"/>
</dbReference>
<keyword evidence="13" id="KW-1185">Reference proteome</keyword>
<dbReference type="PROSITE" id="PS50927">
    <property type="entry name" value="BULB_LECTIN"/>
    <property type="match status" value="1"/>
</dbReference>
<comment type="subcellular location">
    <subcellularLocation>
        <location evidence="1">Membrane</location>
        <topology evidence="1">Single-pass membrane protein</topology>
    </subcellularLocation>
</comment>
<dbReference type="SMART" id="SM00108">
    <property type="entry name" value="B_lectin"/>
    <property type="match status" value="1"/>
</dbReference>
<dbReference type="Gene3D" id="2.90.10.10">
    <property type="entry name" value="Bulb-type lectin domain"/>
    <property type="match status" value="1"/>
</dbReference>
<gene>
    <name evidence="12" type="ORF">DH2020_011369</name>
</gene>
<dbReference type="Gene3D" id="1.10.510.10">
    <property type="entry name" value="Transferase(Phosphotransferase) domain 1"/>
    <property type="match status" value="2"/>
</dbReference>
<evidence type="ECO:0000256" key="6">
    <source>
        <dbReference type="ARBA" id="ARBA00023157"/>
    </source>
</evidence>
<protein>
    <recommendedName>
        <fullName evidence="14">Receptor-like serine/threonine-protein kinase</fullName>
    </recommendedName>
</protein>
<dbReference type="InterPro" id="IPR011009">
    <property type="entry name" value="Kinase-like_dom_sf"/>
</dbReference>
<accession>A0ABR0XDB4</accession>
<dbReference type="InterPro" id="IPR000858">
    <property type="entry name" value="S_locus_glycoprot_dom"/>
</dbReference>
<dbReference type="InterPro" id="IPR036426">
    <property type="entry name" value="Bulb-type_lectin_dom_sf"/>
</dbReference>
<dbReference type="PANTHER" id="PTHR32444:SF183">
    <property type="entry name" value="APPLE DOMAIN-CONTAINING PROTEIN"/>
    <property type="match status" value="1"/>
</dbReference>
<dbReference type="PROSITE" id="PS50011">
    <property type="entry name" value="PROTEIN_KINASE_DOM"/>
    <property type="match status" value="1"/>
</dbReference>
<dbReference type="SUPFAM" id="SSF51110">
    <property type="entry name" value="alpha-D-mannose-specific plant lectins"/>
    <property type="match status" value="1"/>
</dbReference>
<feature type="transmembrane region" description="Helical" evidence="8">
    <location>
        <begin position="468"/>
        <end position="490"/>
    </location>
</feature>
<evidence type="ECO:0000256" key="7">
    <source>
        <dbReference type="ARBA" id="ARBA00023180"/>
    </source>
</evidence>
<feature type="domain" description="Apple" evidence="11">
    <location>
        <begin position="374"/>
        <end position="455"/>
    </location>
</feature>
<evidence type="ECO:0000256" key="2">
    <source>
        <dbReference type="ARBA" id="ARBA00022692"/>
    </source>
</evidence>
<keyword evidence="6" id="KW-1015">Disulfide bond</keyword>
<dbReference type="InterPro" id="IPR021820">
    <property type="entry name" value="S-locus_recpt_kinase_C"/>
</dbReference>
<dbReference type="Gene3D" id="3.50.4.10">
    <property type="entry name" value="Hepatocyte Growth Factor"/>
    <property type="match status" value="1"/>
</dbReference>
<name>A0ABR0XDB4_REHGL</name>
<keyword evidence="7" id="KW-0325">Glycoprotein</keyword>
<dbReference type="InterPro" id="IPR001480">
    <property type="entry name" value="Bulb-type_lectin_dom"/>
</dbReference>
<evidence type="ECO:0000313" key="12">
    <source>
        <dbReference type="EMBL" id="KAK6157121.1"/>
    </source>
</evidence>
<dbReference type="Proteomes" id="UP001318860">
    <property type="component" value="Unassembled WGS sequence"/>
</dbReference>
<dbReference type="CDD" id="cd01098">
    <property type="entry name" value="PAN_AP_plant"/>
    <property type="match status" value="1"/>
</dbReference>
<comment type="caution">
    <text evidence="12">The sequence shown here is derived from an EMBL/GenBank/DDBJ whole genome shotgun (WGS) entry which is preliminary data.</text>
</comment>
<evidence type="ECO:0000259" key="10">
    <source>
        <dbReference type="PROSITE" id="PS50927"/>
    </source>
</evidence>
<dbReference type="Pfam" id="PF08276">
    <property type="entry name" value="PAN_2"/>
    <property type="match status" value="1"/>
</dbReference>
<keyword evidence="2 8" id="KW-0812">Transmembrane</keyword>
<dbReference type="InterPro" id="IPR000719">
    <property type="entry name" value="Prot_kinase_dom"/>
</dbReference>
<keyword evidence="3" id="KW-0732">Signal</keyword>
<evidence type="ECO:0000256" key="8">
    <source>
        <dbReference type="SAM" id="Phobius"/>
    </source>
</evidence>
<keyword evidence="5 8" id="KW-0472">Membrane</keyword>
<evidence type="ECO:0000256" key="5">
    <source>
        <dbReference type="ARBA" id="ARBA00023136"/>
    </source>
</evidence>
<keyword evidence="4 8" id="KW-1133">Transmembrane helix</keyword>
<evidence type="ECO:0000256" key="1">
    <source>
        <dbReference type="ARBA" id="ARBA00004167"/>
    </source>
</evidence>
<feature type="domain" description="Bulb-type lectin" evidence="10">
    <location>
        <begin position="57"/>
        <end position="179"/>
    </location>
</feature>
<sequence>MLPEYAVHGRFSVKSDVFSFGVLVLEIVSGKRNSAFSHADRSLNLLGHFILGISSATDTINTTQIIRDGDTIVSQAQSFELGFFTPGNSTNRYVGIWYMNISVRTPIWVANRESPLRNTTSGVLILNPSGQLILRDETNTTVWSSNTSRVAQNPFVQLLDSGNLVIRDANDDRPGNNYLWQSFDYPTDTFLQGMDFGWNLVTGWERYVSSWRDIDNPAAGDFSFRLDISGYPQVVINRGDTVLYRLGPWNGMRFSGTPSVRRNPTFTAGLFMNSSVIYYREDAIDTSVVSRFTLSRTGVGQRWTWVNRSQEWVVYYNLPADICDNYRLCGAHGSCDTGNSPACVCLDRFVPRDEVSWVGSDWSGGCVRRTNLTCQDDVFLSYSGIKMPDSRLTWFNESLNLEECEAVCLRNCSCMAYSNLDIRNGGSGCLLWFGDLVDIRELSGEEQVIYIRMAASELDSSGNRRTTLIAILASLAGIALLGLSLGLFIWKRKKKKNQRLRQQGGHEEGNDEDLELPMYDLSTVDKATNSFSNINKLGEGGFGPVYKGMLEDGKEIAVKRLSKTSSQGLDEFKNEVICIAKLQHRNLVKLLGCCIQGDEKMLIYEYMPNKSLDFFLFGENLVTIGYMSPEYAVDGLFSIKSDVYSFGVLVLEIVSGQRNRGFHHKDHYHNLVGHAWILYKEGRSLELVDPNIVSSIYIYELLRSIHVALLCVQQRPEDRPSMSLVVLMLGSGGDLPEAKQPGFFTERHGFGSETTTSTNPTTSSNEYTITLLEAR</sequence>
<evidence type="ECO:0000259" key="11">
    <source>
        <dbReference type="PROSITE" id="PS50948"/>
    </source>
</evidence>
<dbReference type="EMBL" id="JABTTQ020000005">
    <property type="protein sequence ID" value="KAK6157121.1"/>
    <property type="molecule type" value="Genomic_DNA"/>
</dbReference>
<dbReference type="Pfam" id="PF00954">
    <property type="entry name" value="S_locus_glycop"/>
    <property type="match status" value="1"/>
</dbReference>
<dbReference type="SMART" id="SM00473">
    <property type="entry name" value="PAN_AP"/>
    <property type="match status" value="1"/>
</dbReference>
<dbReference type="InterPro" id="IPR001245">
    <property type="entry name" value="Ser-Thr/Tyr_kinase_cat_dom"/>
</dbReference>
<dbReference type="PANTHER" id="PTHR32444">
    <property type="entry name" value="BULB-TYPE LECTIN DOMAIN-CONTAINING PROTEIN"/>
    <property type="match status" value="1"/>
</dbReference>
<dbReference type="InterPro" id="IPR003609">
    <property type="entry name" value="Pan_app"/>
</dbReference>
<organism evidence="12 13">
    <name type="scientific">Rehmannia glutinosa</name>
    <name type="common">Chinese foxglove</name>
    <dbReference type="NCBI Taxonomy" id="99300"/>
    <lineage>
        <taxon>Eukaryota</taxon>
        <taxon>Viridiplantae</taxon>
        <taxon>Streptophyta</taxon>
        <taxon>Embryophyta</taxon>
        <taxon>Tracheophyta</taxon>
        <taxon>Spermatophyta</taxon>
        <taxon>Magnoliopsida</taxon>
        <taxon>eudicotyledons</taxon>
        <taxon>Gunneridae</taxon>
        <taxon>Pentapetalae</taxon>
        <taxon>asterids</taxon>
        <taxon>lamiids</taxon>
        <taxon>Lamiales</taxon>
        <taxon>Orobanchaceae</taxon>
        <taxon>Rehmannieae</taxon>
        <taxon>Rehmannia</taxon>
    </lineage>
</organism>
<dbReference type="CDD" id="cd00028">
    <property type="entry name" value="B_lectin"/>
    <property type="match status" value="1"/>
</dbReference>
<feature type="domain" description="Protein kinase" evidence="9">
    <location>
        <begin position="531"/>
        <end position="775"/>
    </location>
</feature>
<evidence type="ECO:0000313" key="13">
    <source>
        <dbReference type="Proteomes" id="UP001318860"/>
    </source>
</evidence>